<feature type="transmembrane region" description="Helical" evidence="5">
    <location>
        <begin position="235"/>
        <end position="253"/>
    </location>
</feature>
<evidence type="ECO:0000313" key="7">
    <source>
        <dbReference type="EMBL" id="GIN96858.1"/>
    </source>
</evidence>
<feature type="transmembrane region" description="Helical" evidence="5">
    <location>
        <begin position="45"/>
        <end position="63"/>
    </location>
</feature>
<proteinExistence type="predicted"/>
<keyword evidence="4 5" id="KW-0472">Membrane</keyword>
<reference evidence="7 8" key="1">
    <citation type="submission" date="2021-03" db="EMBL/GenBank/DDBJ databases">
        <title>Antimicrobial resistance genes in bacteria isolated from Japanese honey, and their potential for conferring macrolide and lincosamide resistance in the American foulbrood pathogen Paenibacillus larvae.</title>
        <authorList>
            <person name="Okamoto M."/>
            <person name="Kumagai M."/>
            <person name="Kanamori H."/>
            <person name="Takamatsu D."/>
        </authorList>
    </citation>
    <scope>NUCLEOTIDE SEQUENCE [LARGE SCALE GENOMIC DNA]</scope>
    <source>
        <strain evidence="7 8">J6TS1</strain>
    </source>
</reference>
<evidence type="ECO:0000256" key="2">
    <source>
        <dbReference type="ARBA" id="ARBA00022692"/>
    </source>
</evidence>
<evidence type="ECO:0000256" key="1">
    <source>
        <dbReference type="ARBA" id="ARBA00004141"/>
    </source>
</evidence>
<comment type="caution">
    <text evidence="7">The sequence shown here is derived from an EMBL/GenBank/DDBJ whole genome shotgun (WGS) entry which is preliminary data.</text>
</comment>
<feature type="transmembrane region" description="Helical" evidence="5">
    <location>
        <begin position="356"/>
        <end position="383"/>
    </location>
</feature>
<keyword evidence="8" id="KW-1185">Reference proteome</keyword>
<feature type="transmembrane region" description="Helical" evidence="5">
    <location>
        <begin position="95"/>
        <end position="113"/>
    </location>
</feature>
<dbReference type="InterPro" id="IPR051533">
    <property type="entry name" value="WaaL-like"/>
</dbReference>
<comment type="subcellular location">
    <subcellularLocation>
        <location evidence="1">Membrane</location>
        <topology evidence="1">Multi-pass membrane protein</topology>
    </subcellularLocation>
</comment>
<dbReference type="Pfam" id="PF04932">
    <property type="entry name" value="Wzy_C"/>
    <property type="match status" value="1"/>
</dbReference>
<feature type="transmembrane region" description="Helical" evidence="5">
    <location>
        <begin position="70"/>
        <end position="89"/>
    </location>
</feature>
<name>A0ABQ4KXU0_SIMTE</name>
<feature type="transmembrane region" description="Helical" evidence="5">
    <location>
        <begin position="20"/>
        <end position="39"/>
    </location>
</feature>
<feature type="transmembrane region" description="Helical" evidence="5">
    <location>
        <begin position="169"/>
        <end position="187"/>
    </location>
</feature>
<dbReference type="EMBL" id="BORJ01000006">
    <property type="protein sequence ID" value="GIN96858.1"/>
    <property type="molecule type" value="Genomic_DNA"/>
</dbReference>
<protein>
    <recommendedName>
        <fullName evidence="6">O-antigen ligase-related domain-containing protein</fullName>
    </recommendedName>
</protein>
<dbReference type="InterPro" id="IPR007016">
    <property type="entry name" value="O-antigen_ligase-rel_domated"/>
</dbReference>
<dbReference type="RefSeq" id="WP_213020651.1">
    <property type="nucleotide sequence ID" value="NZ_BORJ01000006.1"/>
</dbReference>
<keyword evidence="3 5" id="KW-1133">Transmembrane helix</keyword>
<feature type="transmembrane region" description="Helical" evidence="5">
    <location>
        <begin position="316"/>
        <end position="336"/>
    </location>
</feature>
<evidence type="ECO:0000313" key="8">
    <source>
        <dbReference type="Proteomes" id="UP000680670"/>
    </source>
</evidence>
<dbReference type="PANTHER" id="PTHR37422:SF13">
    <property type="entry name" value="LIPOPOLYSACCHARIDE BIOSYNTHESIS PROTEIN PA4999-RELATED"/>
    <property type="match status" value="1"/>
</dbReference>
<feature type="domain" description="O-antigen ligase-related" evidence="6">
    <location>
        <begin position="200"/>
        <end position="330"/>
    </location>
</feature>
<feature type="transmembrane region" description="Helical" evidence="5">
    <location>
        <begin position="199"/>
        <end position="229"/>
    </location>
</feature>
<organism evidence="7 8">
    <name type="scientific">Siminovitchia terrae</name>
    <name type="common">Bacillus terrae</name>
    <dbReference type="NCBI Taxonomy" id="1914933"/>
    <lineage>
        <taxon>Bacteria</taxon>
        <taxon>Bacillati</taxon>
        <taxon>Bacillota</taxon>
        <taxon>Bacilli</taxon>
        <taxon>Bacillales</taxon>
        <taxon>Bacillaceae</taxon>
        <taxon>Siminovitchia</taxon>
    </lineage>
</organism>
<evidence type="ECO:0000259" key="6">
    <source>
        <dbReference type="Pfam" id="PF04932"/>
    </source>
</evidence>
<gene>
    <name evidence="7" type="ORF">J6TS1_27280</name>
</gene>
<accession>A0ABQ4KXU0</accession>
<sequence length="398" mass="45663">MDTEQKSIGIGNKKREKIPLSIIMFGLFLVFVFMCNDRYLNITDYTIFLIIACFFCALEWFISDKLHFKIEHFCSFFLIAYLLVSLYQIDITANSGIYLSYLLFLVFFILITIKKIKKQEIRFIINSYIASATIISLSIIIFRNEFMGWTGTFRYTIRYSNQEYADPNFIAAYIYIAALFCIYKLLLVPKKSNKIIYSILAIVITTATLFTGSRAAMIGLVIGCIPLVLKGKKSLLISVISLSSIGFFMFMFLPEGLKARMFYNTYIDDSNITRMSLWMNGIEAFVKKPMIGYGPQYPLTIINEHVGVSRAIHNTFIAFLVQFGLLGIVPLIIIIINPLRNLLNRSMFPLLGLYASWFFTLFMVEANVSIIFWSTITIITLIANYKKENPNSSILDII</sequence>
<keyword evidence="2 5" id="KW-0812">Transmembrane</keyword>
<evidence type="ECO:0000256" key="5">
    <source>
        <dbReference type="SAM" id="Phobius"/>
    </source>
</evidence>
<evidence type="ECO:0000256" key="3">
    <source>
        <dbReference type="ARBA" id="ARBA00022989"/>
    </source>
</evidence>
<feature type="transmembrane region" description="Helical" evidence="5">
    <location>
        <begin position="125"/>
        <end position="142"/>
    </location>
</feature>
<evidence type="ECO:0000256" key="4">
    <source>
        <dbReference type="ARBA" id="ARBA00023136"/>
    </source>
</evidence>
<dbReference type="Proteomes" id="UP000680670">
    <property type="component" value="Unassembled WGS sequence"/>
</dbReference>
<dbReference type="PANTHER" id="PTHR37422">
    <property type="entry name" value="TEICHURONIC ACID BIOSYNTHESIS PROTEIN TUAE"/>
    <property type="match status" value="1"/>
</dbReference>